<accession>A0A285UVF4</accession>
<protein>
    <submittedName>
        <fullName evidence="3">Uncharacterized protein YndB with AHSA1/START domain</fullName>
    </submittedName>
</protein>
<dbReference type="RefSeq" id="WP_235864660.1">
    <property type="nucleotide sequence ID" value="NZ_OBQC01000019.1"/>
</dbReference>
<evidence type="ECO:0000256" key="1">
    <source>
        <dbReference type="ARBA" id="ARBA00006817"/>
    </source>
</evidence>
<dbReference type="Proteomes" id="UP000219252">
    <property type="component" value="Unassembled WGS sequence"/>
</dbReference>
<dbReference type="AlphaFoldDB" id="A0A285UVF4"/>
<dbReference type="EMBL" id="OBQC01000019">
    <property type="protein sequence ID" value="SOC44231.1"/>
    <property type="molecule type" value="Genomic_DNA"/>
</dbReference>
<evidence type="ECO:0000313" key="3">
    <source>
        <dbReference type="EMBL" id="SOC44231.1"/>
    </source>
</evidence>
<keyword evidence="4" id="KW-1185">Reference proteome</keyword>
<dbReference type="SUPFAM" id="SSF55961">
    <property type="entry name" value="Bet v1-like"/>
    <property type="match status" value="1"/>
</dbReference>
<dbReference type="Gene3D" id="3.30.530.20">
    <property type="match status" value="1"/>
</dbReference>
<feature type="domain" description="Activator of Hsp90 ATPase homologue 1/2-like C-terminal" evidence="2">
    <location>
        <begin position="26"/>
        <end position="134"/>
    </location>
</feature>
<dbReference type="CDD" id="cd08899">
    <property type="entry name" value="SRPBCC_CalC_Aha1-like_6"/>
    <property type="match status" value="1"/>
</dbReference>
<sequence length="160" mass="18603">MMNEYGTLHKVNGRYALKFERFFSQKPEDVYNVLTNPSQFVKWYPFATGEMDLRLGGEIAFDDDEGTTYTATITELEKPYLFGFREIDDLVNIKLKDEDNDCSMIFTHTFDDDSWAVNTAAGWHRCLDVFEQIVNGQPVEWHDNAAELRQVYSEAFNKNS</sequence>
<evidence type="ECO:0000313" key="4">
    <source>
        <dbReference type="Proteomes" id="UP000219252"/>
    </source>
</evidence>
<dbReference type="InterPro" id="IPR013538">
    <property type="entry name" value="ASHA1/2-like_C"/>
</dbReference>
<name>A0A285UVF4_9BACL</name>
<organism evidence="3 4">
    <name type="scientific">Ureibacillus acetophenoni</name>
    <dbReference type="NCBI Taxonomy" id="614649"/>
    <lineage>
        <taxon>Bacteria</taxon>
        <taxon>Bacillati</taxon>
        <taxon>Bacillota</taxon>
        <taxon>Bacilli</taxon>
        <taxon>Bacillales</taxon>
        <taxon>Caryophanaceae</taxon>
        <taxon>Ureibacillus</taxon>
    </lineage>
</organism>
<comment type="similarity">
    <text evidence="1">Belongs to the AHA1 family.</text>
</comment>
<dbReference type="InterPro" id="IPR023393">
    <property type="entry name" value="START-like_dom_sf"/>
</dbReference>
<dbReference type="Pfam" id="PF08327">
    <property type="entry name" value="AHSA1"/>
    <property type="match status" value="1"/>
</dbReference>
<evidence type="ECO:0000259" key="2">
    <source>
        <dbReference type="Pfam" id="PF08327"/>
    </source>
</evidence>
<reference evidence="4" key="1">
    <citation type="submission" date="2017-08" db="EMBL/GenBank/DDBJ databases">
        <authorList>
            <person name="Varghese N."/>
            <person name="Submissions S."/>
        </authorList>
    </citation>
    <scope>NUCLEOTIDE SEQUENCE [LARGE SCALE GENOMIC DNA]</scope>
    <source>
        <strain evidence="4">JC23</strain>
    </source>
</reference>
<proteinExistence type="inferred from homology"/>
<gene>
    <name evidence="3" type="ORF">SAMN05877842_11956</name>
</gene>